<keyword evidence="3" id="KW-1185">Reference proteome</keyword>
<proteinExistence type="predicted"/>
<evidence type="ECO:0000256" key="1">
    <source>
        <dbReference type="SAM" id="MobiDB-lite"/>
    </source>
</evidence>
<dbReference type="EMBL" id="DF933839">
    <property type="protein sequence ID" value="GAM42096.1"/>
    <property type="molecule type" value="Genomic_DNA"/>
</dbReference>
<evidence type="ECO:0000313" key="3">
    <source>
        <dbReference type="Proteomes" id="UP000053095"/>
    </source>
</evidence>
<reference evidence="3" key="1">
    <citation type="journal article" date="2015" name="Genome Announc.">
        <title>Draft genome sequence of Talaromyces cellulolyticus strain Y-94, a source of lignocellulosic biomass-degrading enzymes.</title>
        <authorList>
            <person name="Fujii T."/>
            <person name="Koike H."/>
            <person name="Sawayama S."/>
            <person name="Yano S."/>
            <person name="Inoue H."/>
        </authorList>
    </citation>
    <scope>NUCLEOTIDE SEQUENCE [LARGE SCALE GENOMIC DNA]</scope>
    <source>
        <strain evidence="3">Y-94</strain>
    </source>
</reference>
<feature type="region of interest" description="Disordered" evidence="1">
    <location>
        <begin position="1"/>
        <end position="73"/>
    </location>
</feature>
<accession>A0A0B8MYS2</accession>
<feature type="compositionally biased region" description="Polar residues" evidence="1">
    <location>
        <begin position="124"/>
        <end position="137"/>
    </location>
</feature>
<dbReference type="AlphaFoldDB" id="A0A0B8MYS2"/>
<organism evidence="2 3">
    <name type="scientific">Talaromyces pinophilus</name>
    <name type="common">Penicillium pinophilum</name>
    <dbReference type="NCBI Taxonomy" id="128442"/>
    <lineage>
        <taxon>Eukaryota</taxon>
        <taxon>Fungi</taxon>
        <taxon>Dikarya</taxon>
        <taxon>Ascomycota</taxon>
        <taxon>Pezizomycotina</taxon>
        <taxon>Eurotiomycetes</taxon>
        <taxon>Eurotiomycetidae</taxon>
        <taxon>Eurotiales</taxon>
        <taxon>Trichocomaceae</taxon>
        <taxon>Talaromyces</taxon>
        <taxon>Talaromyces sect. Talaromyces</taxon>
    </lineage>
</organism>
<protein>
    <submittedName>
        <fullName evidence="2">Uncharacterized protein</fullName>
    </submittedName>
</protein>
<feature type="region of interest" description="Disordered" evidence="1">
    <location>
        <begin position="105"/>
        <end position="149"/>
    </location>
</feature>
<sequence>MADPSFANGYGNSDFQPVQKRPLSAMAAPAPSLTPSKMPKTDGFSLFSNNAPGSFSSQGNTTTPTPNSLAPTKSIVPANSIASTSTAVPATAVVSSNAAVPPKLFSTSAQAPPKPPFPADGATENPTENANGTTEIVSTEDETSQREKTEEDIRAYCEAIDMFDQIVKKLWRRGKKRKNATPNTENQLLLASVEKDLMKKMAARLYQLADAL</sequence>
<dbReference type="Proteomes" id="UP000053095">
    <property type="component" value="Unassembled WGS sequence"/>
</dbReference>
<feature type="compositionally biased region" description="Polar residues" evidence="1">
    <location>
        <begin position="46"/>
        <end position="71"/>
    </location>
</feature>
<name>A0A0B8MYS2_TALPI</name>
<evidence type="ECO:0000313" key="2">
    <source>
        <dbReference type="EMBL" id="GAM42096.1"/>
    </source>
</evidence>
<gene>
    <name evidence="2" type="ORF">TCE0_043r15757</name>
</gene>
<feature type="compositionally biased region" description="Low complexity" evidence="1">
    <location>
        <begin position="22"/>
        <end position="36"/>
    </location>
</feature>